<dbReference type="RefSeq" id="WP_146682221.1">
    <property type="nucleotide sequence ID" value="NZ_CP019646.1"/>
</dbReference>
<evidence type="ECO:0000313" key="2">
    <source>
        <dbReference type="EMBL" id="AQQ69919.1"/>
    </source>
</evidence>
<dbReference type="PANTHER" id="PTHR47099">
    <property type="entry name" value="METHYLCOBAMIDE:COM METHYLTRANSFERASE MTBA"/>
    <property type="match status" value="1"/>
</dbReference>
<dbReference type="PANTHER" id="PTHR47099:SF1">
    <property type="entry name" value="METHYLCOBAMIDE:COM METHYLTRANSFERASE MTBA"/>
    <property type="match status" value="1"/>
</dbReference>
<dbReference type="GO" id="GO:0006779">
    <property type="term" value="P:porphyrin-containing compound biosynthetic process"/>
    <property type="evidence" value="ECO:0007669"/>
    <property type="project" value="InterPro"/>
</dbReference>
<dbReference type="InterPro" id="IPR000257">
    <property type="entry name" value="Uroporphyrinogen_deCOase"/>
</dbReference>
<organism evidence="2 3">
    <name type="scientific">Limihaloglobus sulfuriphilus</name>
    <dbReference type="NCBI Taxonomy" id="1851148"/>
    <lineage>
        <taxon>Bacteria</taxon>
        <taxon>Pseudomonadati</taxon>
        <taxon>Planctomycetota</taxon>
        <taxon>Phycisphaerae</taxon>
        <taxon>Sedimentisphaerales</taxon>
        <taxon>Sedimentisphaeraceae</taxon>
        <taxon>Limihaloglobus</taxon>
    </lineage>
</organism>
<dbReference type="InterPro" id="IPR038071">
    <property type="entry name" value="UROD/MetE-like_sf"/>
</dbReference>
<evidence type="ECO:0000259" key="1">
    <source>
        <dbReference type="Pfam" id="PF01208"/>
    </source>
</evidence>
<name>A0A1Q2MB79_9BACT</name>
<dbReference type="InterPro" id="IPR052024">
    <property type="entry name" value="Methanogen_methyltrans"/>
</dbReference>
<protein>
    <submittedName>
        <fullName evidence="2">Methylcobalamin:coenzyme M methyltransferase</fullName>
    </submittedName>
</protein>
<dbReference type="Proteomes" id="UP000188181">
    <property type="component" value="Chromosome"/>
</dbReference>
<reference evidence="3" key="1">
    <citation type="submission" date="2017-02" db="EMBL/GenBank/DDBJ databases">
        <title>Comparative genomics and description of representatives of a novel lineage of planctomycetes thriving in anoxic sediments.</title>
        <authorList>
            <person name="Spring S."/>
            <person name="Bunk B."/>
            <person name="Sproer C."/>
        </authorList>
    </citation>
    <scope>NUCLEOTIDE SEQUENCE [LARGE SCALE GENOMIC DNA]</scope>
    <source>
        <strain evidence="3">SM-Chi-D1</strain>
    </source>
</reference>
<dbReference type="STRING" id="1851148.SMSP2_00253"/>
<keyword evidence="3" id="KW-1185">Reference proteome</keyword>
<gene>
    <name evidence="2" type="ORF">SMSP2_00253</name>
</gene>
<dbReference type="GO" id="GO:0008168">
    <property type="term" value="F:methyltransferase activity"/>
    <property type="evidence" value="ECO:0007669"/>
    <property type="project" value="UniProtKB-KW"/>
</dbReference>
<dbReference type="AlphaFoldDB" id="A0A1Q2MB79"/>
<feature type="domain" description="Uroporphyrinogen decarboxylase (URO-D)" evidence="1">
    <location>
        <begin position="178"/>
        <end position="376"/>
    </location>
</feature>
<dbReference type="EMBL" id="CP019646">
    <property type="protein sequence ID" value="AQQ69919.1"/>
    <property type="molecule type" value="Genomic_DNA"/>
</dbReference>
<evidence type="ECO:0000313" key="3">
    <source>
        <dbReference type="Proteomes" id="UP000188181"/>
    </source>
</evidence>
<sequence length="379" mass="42519">MAKMTPKERFLAAINGEKADRLPVTTHHVMQSFLNHQLDGASVPEFFDRFGLDPINWILPVKGDETAGTYKNDMDMIVSDNWRIETEDVSGQEYPTKRYNIITPKGTLTTVMQSNEHTSWVTEHLIKEKKDIDLIGEFCPSPLCDVAVVNKEANEYGEKGLLRSHIVCFDIFGQPGTWQDASCLYGIEKLMMATFDDPEWVHSFLEILNNRKAAYIKSMSGARYDILELGGGDASTTVISPDIFEKFVAPYDSRLVELAHEAGQRIVYHTCGGMMPILESIAAMKVDAMETFTPPAMGGDTDLEEARRRLGSKMCMIGGFDQFHYFTGCSPEETRAEVRRCFEAAGYNGAYIICPSDHFFEADLANLEAFADEAKKCVY</sequence>
<dbReference type="Pfam" id="PF01208">
    <property type="entry name" value="URO-D"/>
    <property type="match status" value="1"/>
</dbReference>
<dbReference type="Gene3D" id="3.20.20.210">
    <property type="match status" value="1"/>
</dbReference>
<proteinExistence type="predicted"/>
<dbReference type="GO" id="GO:0032259">
    <property type="term" value="P:methylation"/>
    <property type="evidence" value="ECO:0007669"/>
    <property type="project" value="UniProtKB-KW"/>
</dbReference>
<accession>A0A1Q2MB79</accession>
<dbReference type="KEGG" id="pbas:SMSP2_00253"/>
<dbReference type="GO" id="GO:0004853">
    <property type="term" value="F:uroporphyrinogen decarboxylase activity"/>
    <property type="evidence" value="ECO:0007669"/>
    <property type="project" value="InterPro"/>
</dbReference>
<dbReference type="SUPFAM" id="SSF51726">
    <property type="entry name" value="UROD/MetE-like"/>
    <property type="match status" value="1"/>
</dbReference>
<dbReference type="OrthoDB" id="9780425at2"/>
<keyword evidence="2" id="KW-0808">Transferase</keyword>
<keyword evidence="2" id="KW-0489">Methyltransferase</keyword>